<protein>
    <submittedName>
        <fullName evidence="3">Phosphatidylglycerophosphatase B</fullName>
    </submittedName>
</protein>
<organism evidence="3 4">
    <name type="scientific">Bacillus cereus ISP2954</name>
    <dbReference type="NCBI Taxonomy" id="1053215"/>
    <lineage>
        <taxon>Bacteria</taxon>
        <taxon>Bacillati</taxon>
        <taxon>Bacillota</taxon>
        <taxon>Bacilli</taxon>
        <taxon>Bacillales</taxon>
        <taxon>Bacillaceae</taxon>
        <taxon>Bacillus</taxon>
        <taxon>Bacillus cereus group</taxon>
    </lineage>
</organism>
<feature type="transmembrane region" description="Helical" evidence="1">
    <location>
        <begin position="76"/>
        <end position="102"/>
    </location>
</feature>
<keyword evidence="1" id="KW-0812">Transmembrane</keyword>
<feature type="transmembrane region" description="Helical" evidence="1">
    <location>
        <begin position="180"/>
        <end position="201"/>
    </location>
</feature>
<feature type="domain" description="Phosphatidic acid phosphatase type 2/haloperoxidase" evidence="2">
    <location>
        <begin position="109"/>
        <end position="222"/>
    </location>
</feature>
<evidence type="ECO:0000256" key="1">
    <source>
        <dbReference type="SAM" id="Phobius"/>
    </source>
</evidence>
<dbReference type="EMBL" id="AHEJ01000042">
    <property type="protein sequence ID" value="EOP67274.1"/>
    <property type="molecule type" value="Genomic_DNA"/>
</dbReference>
<dbReference type="InterPro" id="IPR000326">
    <property type="entry name" value="PAP2/HPO"/>
</dbReference>
<evidence type="ECO:0000313" key="3">
    <source>
        <dbReference type="EMBL" id="EOP67274.1"/>
    </source>
</evidence>
<dbReference type="CDD" id="cd03392">
    <property type="entry name" value="PAP2_like_2"/>
    <property type="match status" value="1"/>
</dbReference>
<dbReference type="SUPFAM" id="SSF48317">
    <property type="entry name" value="Acid phosphatase/Vanadium-dependent haloperoxidase"/>
    <property type="match status" value="1"/>
</dbReference>
<gene>
    <name evidence="3" type="ORF">IGU_04216</name>
</gene>
<comment type="caution">
    <text evidence="3">The sequence shown here is derived from an EMBL/GenBank/DDBJ whole genome shotgun (WGS) entry which is preliminary data.</text>
</comment>
<dbReference type="Pfam" id="PF01569">
    <property type="entry name" value="PAP2"/>
    <property type="match status" value="1"/>
</dbReference>
<keyword evidence="1" id="KW-0472">Membrane</keyword>
<keyword evidence="1" id="KW-1133">Transmembrane helix</keyword>
<evidence type="ECO:0000259" key="2">
    <source>
        <dbReference type="SMART" id="SM00014"/>
    </source>
</evidence>
<feature type="transmembrane region" description="Helical" evidence="1">
    <location>
        <begin position="150"/>
        <end position="168"/>
    </location>
</feature>
<evidence type="ECO:0000313" key="4">
    <source>
        <dbReference type="Proteomes" id="UP000013989"/>
    </source>
</evidence>
<reference evidence="3 4" key="1">
    <citation type="submission" date="2012-12" db="EMBL/GenBank/DDBJ databases">
        <title>The Genome Sequence of Bacillus cereus ISP2954.</title>
        <authorList>
            <consortium name="The Broad Institute Genome Sequencing Platform"/>
            <consortium name="The Broad Institute Genome Sequencing Center for Infectious Disease"/>
            <person name="Feldgarden M."/>
            <person name="Van der Auwera G.A."/>
            <person name="Mahillon J."/>
            <person name="Duprez V."/>
            <person name="Timmery S."/>
            <person name="Mattelet C."/>
            <person name="Dierick K."/>
            <person name="Sun M."/>
            <person name="Yu Z."/>
            <person name="Zhu L."/>
            <person name="Hu X."/>
            <person name="Shank E.B."/>
            <person name="Swiecicka I."/>
            <person name="Hansen B.M."/>
            <person name="Andrup L."/>
            <person name="Walker B."/>
            <person name="Young S.K."/>
            <person name="Zeng Q."/>
            <person name="Gargeya S."/>
            <person name="Fitzgerald M."/>
            <person name="Haas B."/>
            <person name="Abouelleil A."/>
            <person name="Alvarado L."/>
            <person name="Arachchi H.M."/>
            <person name="Berlin A.M."/>
            <person name="Chapman S.B."/>
            <person name="Dewar J."/>
            <person name="Goldberg J."/>
            <person name="Griggs A."/>
            <person name="Gujja S."/>
            <person name="Hansen M."/>
            <person name="Howarth C."/>
            <person name="Imamovic A."/>
            <person name="Larimer J."/>
            <person name="McCowan C."/>
            <person name="Murphy C."/>
            <person name="Neiman D."/>
            <person name="Pearson M."/>
            <person name="Priest M."/>
            <person name="Roberts A."/>
            <person name="Saif S."/>
            <person name="Shea T."/>
            <person name="Sisk P."/>
            <person name="Sykes S."/>
            <person name="Wortman J."/>
            <person name="Nusbaum C."/>
            <person name="Birren B."/>
        </authorList>
    </citation>
    <scope>NUCLEOTIDE SEQUENCE [LARGE SCALE GENOMIC DNA]</scope>
    <source>
        <strain evidence="3 4">ISP2954</strain>
    </source>
</reference>
<name>A0A9W5VFQ6_BACCE</name>
<proteinExistence type="predicted"/>
<dbReference type="Proteomes" id="UP000013989">
    <property type="component" value="Unassembled WGS sequence"/>
</dbReference>
<dbReference type="InterPro" id="IPR036938">
    <property type="entry name" value="PAP2/HPO_sf"/>
</dbReference>
<dbReference type="Gene3D" id="1.20.144.10">
    <property type="entry name" value="Phosphatidic acid phosphatase type 2/haloperoxidase"/>
    <property type="match status" value="2"/>
</dbReference>
<dbReference type="PANTHER" id="PTHR14969">
    <property type="entry name" value="SPHINGOSINE-1-PHOSPHATE PHOSPHOHYDROLASE"/>
    <property type="match status" value="1"/>
</dbReference>
<dbReference type="AlphaFoldDB" id="A0A9W5VFQ6"/>
<accession>A0A9W5VFQ6</accession>
<sequence>MHKKEMERKTKTTAPFFLHSEVMYVKRYRHLYLLSFTLLICFVVLSLSYHTACIENFDNIVAHFIQSFRNDYLTTYFTWVSFIGSKRIYFPLLIILVMYFLVRKKLLSALLLTINYYGSRYLNSMLKLWYERARPDVTQLVTATGYSFPSGHTMNATAFLGFIAYVTITEERISLHKKLLIILIASFVVLSISVSRIYLGVHYPSDILAGWAAGGSWLVLCVIFHKTFIKKEPMS</sequence>
<feature type="transmembrane region" description="Helical" evidence="1">
    <location>
        <begin position="207"/>
        <end position="229"/>
    </location>
</feature>
<dbReference type="SMART" id="SM00014">
    <property type="entry name" value="acidPPc"/>
    <property type="match status" value="1"/>
</dbReference>
<feature type="transmembrane region" description="Helical" evidence="1">
    <location>
        <begin position="31"/>
        <end position="49"/>
    </location>
</feature>
<feature type="transmembrane region" description="Helical" evidence="1">
    <location>
        <begin position="109"/>
        <end position="130"/>
    </location>
</feature>
<dbReference type="PANTHER" id="PTHR14969:SF13">
    <property type="entry name" value="AT30094P"/>
    <property type="match status" value="1"/>
</dbReference>